<gene>
    <name evidence="3" type="ORF">BINO364_LOCUS12473</name>
</gene>
<feature type="compositionally biased region" description="Low complexity" evidence="2">
    <location>
        <begin position="11"/>
        <end position="25"/>
    </location>
</feature>
<feature type="region of interest" description="Disordered" evidence="2">
    <location>
        <begin position="1"/>
        <end position="51"/>
    </location>
</feature>
<feature type="compositionally biased region" description="Basic and acidic residues" evidence="2">
    <location>
        <begin position="32"/>
        <end position="51"/>
    </location>
</feature>
<evidence type="ECO:0000313" key="4">
    <source>
        <dbReference type="Proteomes" id="UP000838878"/>
    </source>
</evidence>
<keyword evidence="1" id="KW-0175">Coiled coil</keyword>
<dbReference type="AlphaFoldDB" id="A0A8J9UWH8"/>
<proteinExistence type="predicted"/>
<dbReference type="Proteomes" id="UP000838878">
    <property type="component" value="Chromosome 6"/>
</dbReference>
<feature type="region of interest" description="Disordered" evidence="2">
    <location>
        <begin position="598"/>
        <end position="627"/>
    </location>
</feature>
<dbReference type="OrthoDB" id="8191583at2759"/>
<feature type="non-terminal residue" evidence="3">
    <location>
        <position position="1009"/>
    </location>
</feature>
<feature type="compositionally biased region" description="Acidic residues" evidence="2">
    <location>
        <begin position="994"/>
        <end position="1009"/>
    </location>
</feature>
<dbReference type="EMBL" id="OV170226">
    <property type="protein sequence ID" value="CAH0727087.1"/>
    <property type="molecule type" value="Genomic_DNA"/>
</dbReference>
<evidence type="ECO:0000256" key="1">
    <source>
        <dbReference type="SAM" id="Coils"/>
    </source>
</evidence>
<feature type="region of interest" description="Disordered" evidence="2">
    <location>
        <begin position="980"/>
        <end position="1009"/>
    </location>
</feature>
<feature type="coiled-coil region" evidence="1">
    <location>
        <begin position="542"/>
        <end position="590"/>
    </location>
</feature>
<protein>
    <submittedName>
        <fullName evidence="3">Uncharacterized protein</fullName>
    </submittedName>
</protein>
<feature type="region of interest" description="Disordered" evidence="2">
    <location>
        <begin position="900"/>
        <end position="935"/>
    </location>
</feature>
<feature type="coiled-coil region" evidence="1">
    <location>
        <begin position="205"/>
        <end position="329"/>
    </location>
</feature>
<feature type="coiled-coil region" evidence="1">
    <location>
        <begin position="58"/>
        <end position="110"/>
    </location>
</feature>
<reference evidence="3" key="1">
    <citation type="submission" date="2021-12" db="EMBL/GenBank/DDBJ databases">
        <authorList>
            <person name="Martin H S."/>
        </authorList>
    </citation>
    <scope>NUCLEOTIDE SEQUENCE</scope>
</reference>
<evidence type="ECO:0000313" key="3">
    <source>
        <dbReference type="EMBL" id="CAH0727087.1"/>
    </source>
</evidence>
<name>A0A8J9UWH8_9NEOP</name>
<feature type="compositionally biased region" description="Basic and acidic residues" evidence="2">
    <location>
        <begin position="909"/>
        <end position="923"/>
    </location>
</feature>
<evidence type="ECO:0000256" key="2">
    <source>
        <dbReference type="SAM" id="MobiDB-lite"/>
    </source>
</evidence>
<sequence>MGNFLIASSTEPEASSSDNNSPSESETMEDVSCLHDNDQPVNEEQFHDTVSDYEEKRAKIKEAEMSEFKKELDRKREQRKIILDRHREEKKALENALQNEIESKVELCERNQLLRELLIKNNIDVPENLKSNNEKSYIADSISHMREEIEKLKTNNIKLRCDLVNSNSALQTAYTDIAELSAQNTESIKQVSALKEVISVSKTMIKLREQQLNELKSKLSEIEQSLADRETNMLSTDLRQEYERQLQNIRTLRGLYEERARLADVSRQALSRDLDEHKVLLEAEINKCKDLTIKVEQFEIKINSLEESIEDKNNTISTSLQEIRRLKAEMFGINKLFSQALLGYNNKQDLDKLVNRLEENHGLLTHMAGRENCSEVSTELPKLLLEIVNQIDEKDNQDLTDVSVDEPHNDINLHKSDVAKRDEIAQNLPKVWRVLMELLSHQSEADTNISEKVTTCYKSVETKSGPVLVPSVSQTYIRLKDLILEKLALIKEVNRMKQLNTHLESRLGEQEKRLCLVTNELSKTWHVVGRLRRHHHQLHTHEKILKYELQQKRKLLNELKEELEYCREKLEQAREKNSQSEKDWRKLRTEFSNRKLKPDISFNNSAESGYSDERPSDSESNDESEYVEPKIKCKKKIKKSFETVVDSSTDFNLAEREDPVSDMLDIAELPLDTQDNAERVLDSSISEKLPKTENCEETEDEIGDISNDLCLDEQSKLENPLNKNENAKNFTEENISEIPESSCSSNNTLEVTQTPIHNDQNDLLTRSTLNDTQEEHSNKDDTDLLSKKNIYSENDIMTKKSFQESAEYETTPQNSESKVDIQTTTTTEIEQNIEPEATNEIDFAAILENVRKQNERLQLKDKRLEKLEGSCSSTLANISNTLQSGDDMIAKLDSLHSKYAATDGNTGERSNEDVTKEDNKTLDAEESSSSQDIDQEARFAARDLRLKRLEEQTKSLVSKVNKTASKGVKIHYKLEELHNIYGSENSRSGTPSEDTSEDISQNDDDIENE</sequence>
<keyword evidence="4" id="KW-1185">Reference proteome</keyword>
<accession>A0A8J9UWH8</accession>
<organism evidence="3 4">
    <name type="scientific">Brenthis ino</name>
    <name type="common">lesser marbled fritillary</name>
    <dbReference type="NCBI Taxonomy" id="405034"/>
    <lineage>
        <taxon>Eukaryota</taxon>
        <taxon>Metazoa</taxon>
        <taxon>Ecdysozoa</taxon>
        <taxon>Arthropoda</taxon>
        <taxon>Hexapoda</taxon>
        <taxon>Insecta</taxon>
        <taxon>Pterygota</taxon>
        <taxon>Neoptera</taxon>
        <taxon>Endopterygota</taxon>
        <taxon>Lepidoptera</taxon>
        <taxon>Glossata</taxon>
        <taxon>Ditrysia</taxon>
        <taxon>Papilionoidea</taxon>
        <taxon>Nymphalidae</taxon>
        <taxon>Heliconiinae</taxon>
        <taxon>Argynnini</taxon>
        <taxon>Brenthis</taxon>
    </lineage>
</organism>
<feature type="compositionally biased region" description="Polar residues" evidence="2">
    <location>
        <begin position="982"/>
        <end position="993"/>
    </location>
</feature>
<feature type="compositionally biased region" description="Polar residues" evidence="2">
    <location>
        <begin position="1"/>
        <end position="10"/>
    </location>
</feature>